<accession>A0A1G9SKL3</accession>
<dbReference type="InterPro" id="IPR009959">
    <property type="entry name" value="Cyclase_SnoaL-like"/>
</dbReference>
<sequence>MHSDELSAIYRDYIACLNQQDWGNLGRYVSHDVSHNGNVIGLSGYRAMLEGDFEAIPDLYFNVALLISQPPHIASRLQFNCTPVGILFGLPVNGKPVKFDENVFYEFNGDGKIQTVWSIIDKSAIAEQI</sequence>
<gene>
    <name evidence="1" type="ORF">SAMN05192555_11266</name>
</gene>
<dbReference type="OrthoDB" id="9810441at2"/>
<dbReference type="PANTHER" id="PTHR38436">
    <property type="entry name" value="POLYKETIDE CYCLASE SNOAL-LIKE DOMAIN"/>
    <property type="match status" value="1"/>
</dbReference>
<dbReference type="PANTHER" id="PTHR38436:SF1">
    <property type="entry name" value="ESTER CYCLASE"/>
    <property type="match status" value="1"/>
</dbReference>
<dbReference type="Pfam" id="PF07366">
    <property type="entry name" value="SnoaL"/>
    <property type="match status" value="1"/>
</dbReference>
<dbReference type="RefSeq" id="WP_089659387.1">
    <property type="nucleotide sequence ID" value="NZ_FNGH01000012.1"/>
</dbReference>
<protein>
    <submittedName>
        <fullName evidence="1">Predicted ester cyclase</fullName>
    </submittedName>
</protein>
<reference evidence="2" key="1">
    <citation type="submission" date="2016-10" db="EMBL/GenBank/DDBJ databases">
        <authorList>
            <person name="Varghese N."/>
            <person name="Submissions S."/>
        </authorList>
    </citation>
    <scope>NUCLEOTIDE SEQUENCE [LARGE SCALE GENOMIC DNA]</scope>
    <source>
        <strain evidence="2">AAP</strain>
    </source>
</reference>
<dbReference type="InterPro" id="IPR032710">
    <property type="entry name" value="NTF2-like_dom_sf"/>
</dbReference>
<dbReference type="Gene3D" id="3.10.450.50">
    <property type="match status" value="1"/>
</dbReference>
<dbReference type="GO" id="GO:0030638">
    <property type="term" value="P:polyketide metabolic process"/>
    <property type="evidence" value="ECO:0007669"/>
    <property type="project" value="InterPro"/>
</dbReference>
<dbReference type="STRING" id="48727.SAMN05192555_11266"/>
<dbReference type="EMBL" id="FNGH01000012">
    <property type="protein sequence ID" value="SDM36026.1"/>
    <property type="molecule type" value="Genomic_DNA"/>
</dbReference>
<proteinExistence type="predicted"/>
<dbReference type="Proteomes" id="UP000199107">
    <property type="component" value="Unassembled WGS sequence"/>
</dbReference>
<evidence type="ECO:0000313" key="1">
    <source>
        <dbReference type="EMBL" id="SDM36026.1"/>
    </source>
</evidence>
<name>A0A1G9SKL3_9GAMM</name>
<dbReference type="AlphaFoldDB" id="A0A1G9SKL3"/>
<evidence type="ECO:0000313" key="2">
    <source>
        <dbReference type="Proteomes" id="UP000199107"/>
    </source>
</evidence>
<keyword evidence="2" id="KW-1185">Reference proteome</keyword>
<dbReference type="SUPFAM" id="SSF54427">
    <property type="entry name" value="NTF2-like"/>
    <property type="match status" value="1"/>
</dbReference>
<organism evidence="1 2">
    <name type="scientific">Franzmannia pantelleriensis</name>
    <dbReference type="NCBI Taxonomy" id="48727"/>
    <lineage>
        <taxon>Bacteria</taxon>
        <taxon>Pseudomonadati</taxon>
        <taxon>Pseudomonadota</taxon>
        <taxon>Gammaproteobacteria</taxon>
        <taxon>Oceanospirillales</taxon>
        <taxon>Halomonadaceae</taxon>
        <taxon>Franzmannia</taxon>
    </lineage>
</organism>